<organism evidence="9">
    <name type="scientific">Capra hircus</name>
    <name type="common">Goat</name>
    <dbReference type="NCBI Taxonomy" id="9925"/>
    <lineage>
        <taxon>Eukaryota</taxon>
        <taxon>Metazoa</taxon>
        <taxon>Chordata</taxon>
        <taxon>Craniata</taxon>
        <taxon>Vertebrata</taxon>
        <taxon>Euteleostomi</taxon>
        <taxon>Mammalia</taxon>
        <taxon>Eutheria</taxon>
        <taxon>Laurasiatheria</taxon>
        <taxon>Artiodactyla</taxon>
        <taxon>Ruminantia</taxon>
        <taxon>Pecora</taxon>
        <taxon>Bovidae</taxon>
        <taxon>Caprinae</taxon>
        <taxon>Capra</taxon>
    </lineage>
</organism>
<comment type="similarity">
    <text evidence="2 6">Belongs to the serpin family.</text>
</comment>
<dbReference type="PANTHER" id="PTHR11461:SF157">
    <property type="entry name" value="SERPIN A12"/>
    <property type="match status" value="1"/>
</dbReference>
<evidence type="ECO:0000313" key="9">
    <source>
        <dbReference type="Ensembl" id="ENSCHIP00010022361.1"/>
    </source>
</evidence>
<reference evidence="9" key="1">
    <citation type="submission" date="2019-03" db="EMBL/GenBank/DDBJ databases">
        <title>Genome sequencing and reference-guided assembly of Black Bengal Goat (Capra hircus).</title>
        <authorList>
            <person name="Siddiki A.Z."/>
            <person name="Baten A."/>
            <person name="Billah M."/>
            <person name="Alam M.A.U."/>
            <person name="Shawrob K.S.M."/>
            <person name="Saha S."/>
            <person name="Chowdhury M."/>
            <person name="Rahman A.H."/>
            <person name="Stear M."/>
            <person name="Miah G."/>
            <person name="Das G.B."/>
            <person name="Hossain M.M."/>
            <person name="Kumkum M."/>
            <person name="Islam M.S."/>
            <person name="Mollah A.M."/>
            <person name="Ahsan A."/>
            <person name="Tusar F."/>
            <person name="Khan M.K.I."/>
        </authorList>
    </citation>
    <scope>NUCLEOTIDE SEQUENCE [LARGE SCALE GENOMIC DNA]</scope>
</reference>
<comment type="subcellular location">
    <subcellularLocation>
        <location evidence="1">Secreted</location>
    </subcellularLocation>
</comment>
<dbReference type="PROSITE" id="PS00284">
    <property type="entry name" value="SERPIN"/>
    <property type="match status" value="1"/>
</dbReference>
<dbReference type="FunFam" id="2.30.39.10:FF:000002">
    <property type="entry name" value="Serpin family D member 1"/>
    <property type="match status" value="1"/>
</dbReference>
<dbReference type="GO" id="GO:0005615">
    <property type="term" value="C:extracellular space"/>
    <property type="evidence" value="ECO:0007669"/>
    <property type="project" value="InterPro"/>
</dbReference>
<keyword evidence="5" id="KW-0325">Glycoprotein</keyword>
<evidence type="ECO:0000256" key="6">
    <source>
        <dbReference type="RuleBase" id="RU000411"/>
    </source>
</evidence>
<evidence type="ECO:0000256" key="5">
    <source>
        <dbReference type="ARBA" id="ARBA00023180"/>
    </source>
</evidence>
<gene>
    <name evidence="9" type="primary">SERPINA12</name>
</gene>
<dbReference type="InterPro" id="IPR042178">
    <property type="entry name" value="Serpin_sf_1"/>
</dbReference>
<dbReference type="InterPro" id="IPR023796">
    <property type="entry name" value="Serpin_dom"/>
</dbReference>
<keyword evidence="4" id="KW-0732">Signal</keyword>
<dbReference type="FunFam" id="3.30.497.10:FF:000001">
    <property type="entry name" value="Serine protease inhibitor"/>
    <property type="match status" value="1"/>
</dbReference>
<feature type="compositionally biased region" description="Basic and acidic residues" evidence="7">
    <location>
        <begin position="53"/>
        <end position="67"/>
    </location>
</feature>
<dbReference type="InterPro" id="IPR023795">
    <property type="entry name" value="Serpin_CS"/>
</dbReference>
<proteinExistence type="inferred from homology"/>
<evidence type="ECO:0000256" key="4">
    <source>
        <dbReference type="ARBA" id="ARBA00022729"/>
    </source>
</evidence>
<dbReference type="Pfam" id="PF00079">
    <property type="entry name" value="Serpin"/>
    <property type="match status" value="2"/>
</dbReference>
<feature type="domain" description="Serpin" evidence="8">
    <location>
        <begin position="529"/>
        <end position="896"/>
    </location>
</feature>
<evidence type="ECO:0000256" key="1">
    <source>
        <dbReference type="ARBA" id="ARBA00004613"/>
    </source>
</evidence>
<dbReference type="GO" id="GO:0004867">
    <property type="term" value="F:serine-type endopeptidase inhibitor activity"/>
    <property type="evidence" value="ECO:0007669"/>
    <property type="project" value="InterPro"/>
</dbReference>
<reference evidence="9" key="2">
    <citation type="submission" date="2025-08" db="UniProtKB">
        <authorList>
            <consortium name="Ensembl"/>
        </authorList>
    </citation>
    <scope>IDENTIFICATION</scope>
</reference>
<name>A0A8C2R280_CAPHI</name>
<dbReference type="Gene3D" id="2.30.39.10">
    <property type="entry name" value="Alpha-1-antitrypsin, domain 1"/>
    <property type="match status" value="2"/>
</dbReference>
<dbReference type="SMART" id="SM00093">
    <property type="entry name" value="SERPIN"/>
    <property type="match status" value="2"/>
</dbReference>
<evidence type="ECO:0000256" key="7">
    <source>
        <dbReference type="SAM" id="MobiDB-lite"/>
    </source>
</evidence>
<dbReference type="InterPro" id="IPR042185">
    <property type="entry name" value="Serpin_sf_2"/>
</dbReference>
<dbReference type="CDD" id="cd19559">
    <property type="entry name" value="serpinA14_UTMP_UABP-2"/>
    <property type="match status" value="1"/>
</dbReference>
<dbReference type="SUPFAM" id="SSF56574">
    <property type="entry name" value="Serpins"/>
    <property type="match status" value="2"/>
</dbReference>
<feature type="region of interest" description="Disordered" evidence="7">
    <location>
        <begin position="44"/>
        <end position="67"/>
    </location>
</feature>
<evidence type="ECO:0000259" key="8">
    <source>
        <dbReference type="SMART" id="SM00093"/>
    </source>
</evidence>
<dbReference type="AlphaFoldDB" id="A0A8C2R280"/>
<evidence type="ECO:0000256" key="2">
    <source>
        <dbReference type="ARBA" id="ARBA00009500"/>
    </source>
</evidence>
<dbReference type="Ensembl" id="ENSCHIT00010031509.1">
    <property type="protein sequence ID" value="ENSCHIP00010022361.1"/>
    <property type="gene ID" value="ENSCHIG00010016359.1"/>
</dbReference>
<sequence length="899" mass="102828">MAEGSKSPCPPDAGWTHRIKVPLKEEFKGKLAYGIASENRWEGQRGNRITRHPKSDKAASCHHPPEAERSFHLPKKALWLRLSPARWEPCLQHEGEAMRLELDTRPSGQVPRKMNPLLGLGLLLAGLLTVEGLLKPNFSPEKYEAVSQGQVGKGKRTAQELAKRNTDFGLKLFKKLSFSSPDNNILFSPWSISMAFSMLSLGAQDSTLAEIKEGFNFRNIPEKDLHEGFHYLIHRLNQRNQDQRLGLGNALFIDQKVKPQQKFLTEVKNMYKADTIPTNFQNSENAQKQINNYVRQKTQGKINNLVKNIDPGTVMLLINYIFFRARWQHEFDPKETKEEDFILDKNKSVKVPMMFHVGVYNVGRDDQLSCTVLEMPYQSNFTAIFVLPDEGRMKQVEEALGLETFARWKKLLVRRVADVFVPRLTITSNYDLKKTLSHLGISKIFEEHGDLTRISPHRNLKVGELWVAAEMSHRRMQLALSLVFILCGLFNSIFSEKQQHSQQHANLVLLKKISAFSQKVEAHPKAFAQELFKALIAEDPKKNIIFSPVAMTITLATLSLGIKSTMSTNHPEDLELELKLLDAHKCLHHLLHLGRELVKQKQLKHQEILFLNSKMMANQMLLHQISKLQKMDIQMIDFSDTEKAKKAISHHVAEKTHTKITDLITDLNPETILCLVNHIFFKGILKRAFQPNLTQKEDFFLNDKTKVQVDMMRKTEQMLYSRSEELFATMVKMPFKGNVSLILMLPDAGHFDNALKKLTAKRAKLQKTSNFRLVHLTLPKFKITFEINFKHLLPKINLKHLLPKIDPKHTLTTTASSQDVTLKAPLPNLEALHQVEIELSEHALTTDTAIHTDNLLKVPVNAKEVPVVVKFNRPFLLFVEDEMTQTDLFVGQVLNPQVE</sequence>
<protein>
    <submittedName>
        <fullName evidence="9">Serpin family A member 12</fullName>
    </submittedName>
</protein>
<keyword evidence="3" id="KW-0964">Secreted</keyword>
<dbReference type="InterPro" id="IPR000215">
    <property type="entry name" value="Serpin_fam"/>
</dbReference>
<accession>A0A8C2R280</accession>
<dbReference type="InterPro" id="IPR036186">
    <property type="entry name" value="Serpin_sf"/>
</dbReference>
<evidence type="ECO:0000256" key="3">
    <source>
        <dbReference type="ARBA" id="ARBA00022525"/>
    </source>
</evidence>
<feature type="domain" description="Serpin" evidence="8">
    <location>
        <begin position="170"/>
        <end position="497"/>
    </location>
</feature>
<dbReference type="PANTHER" id="PTHR11461">
    <property type="entry name" value="SERINE PROTEASE INHIBITOR, SERPIN"/>
    <property type="match status" value="1"/>
</dbReference>
<dbReference type="Gene3D" id="3.30.497.10">
    <property type="entry name" value="Antithrombin, subunit I, domain 2"/>
    <property type="match status" value="2"/>
</dbReference>